<comment type="cofactor">
    <cofactor evidence="2">
        <name>Mg(2+)</name>
        <dbReference type="ChEBI" id="CHEBI:18420"/>
    </cofactor>
</comment>
<evidence type="ECO:0000313" key="9">
    <source>
        <dbReference type="Proteomes" id="UP000664332"/>
    </source>
</evidence>
<protein>
    <submittedName>
        <fullName evidence="8">CoA pyrophosphatase</fullName>
    </submittedName>
</protein>
<evidence type="ECO:0000313" key="8">
    <source>
        <dbReference type="EMBL" id="MBN9643778.1"/>
    </source>
</evidence>
<dbReference type="Pfam" id="PF00293">
    <property type="entry name" value="NUDIX"/>
    <property type="match status" value="1"/>
</dbReference>
<keyword evidence="3" id="KW-0479">Metal-binding</keyword>
<gene>
    <name evidence="8" type="ORF">JZY06_03950</name>
</gene>
<dbReference type="GO" id="GO:0046872">
    <property type="term" value="F:metal ion binding"/>
    <property type="evidence" value="ECO:0007669"/>
    <property type="project" value="UniProtKB-KW"/>
</dbReference>
<evidence type="ECO:0000256" key="2">
    <source>
        <dbReference type="ARBA" id="ARBA00001946"/>
    </source>
</evidence>
<dbReference type="PROSITE" id="PS51462">
    <property type="entry name" value="NUDIX"/>
    <property type="match status" value="1"/>
</dbReference>
<dbReference type="SUPFAM" id="SSF55811">
    <property type="entry name" value="Nudix"/>
    <property type="match status" value="1"/>
</dbReference>
<dbReference type="InterPro" id="IPR015797">
    <property type="entry name" value="NUDIX_hydrolase-like_dom_sf"/>
</dbReference>
<dbReference type="EMBL" id="JAFLEQ010000008">
    <property type="protein sequence ID" value="MBN9643778.1"/>
    <property type="molecule type" value="Genomic_DNA"/>
</dbReference>
<keyword evidence="5" id="KW-0460">Magnesium</keyword>
<dbReference type="InterPro" id="IPR045121">
    <property type="entry name" value="CoAse"/>
</dbReference>
<feature type="domain" description="Nudix hydrolase" evidence="7">
    <location>
        <begin position="47"/>
        <end position="195"/>
    </location>
</feature>
<keyword evidence="9" id="KW-1185">Reference proteome</keyword>
<evidence type="ECO:0000256" key="6">
    <source>
        <dbReference type="ARBA" id="ARBA00023211"/>
    </source>
</evidence>
<keyword evidence="4" id="KW-0378">Hydrolase</keyword>
<keyword evidence="6" id="KW-0464">Manganese</keyword>
<evidence type="ECO:0000256" key="5">
    <source>
        <dbReference type="ARBA" id="ARBA00022842"/>
    </source>
</evidence>
<evidence type="ECO:0000256" key="4">
    <source>
        <dbReference type="ARBA" id="ARBA00022801"/>
    </source>
</evidence>
<reference evidence="8" key="1">
    <citation type="submission" date="2021-03" db="EMBL/GenBank/DDBJ databases">
        <authorList>
            <person name="Sun Q."/>
        </authorList>
    </citation>
    <scope>NUCLEOTIDE SEQUENCE</scope>
    <source>
        <strain evidence="8">CCM 8862</strain>
    </source>
</reference>
<dbReference type="Gene3D" id="3.90.79.10">
    <property type="entry name" value="Nucleoside Triphosphate Pyrophosphohydrolase"/>
    <property type="match status" value="1"/>
</dbReference>
<dbReference type="PANTHER" id="PTHR12992:SF11">
    <property type="entry name" value="MITOCHONDRIAL COENZYME A DIPHOSPHATASE NUDT8"/>
    <property type="match status" value="1"/>
</dbReference>
<dbReference type="RefSeq" id="WP_207118509.1">
    <property type="nucleotide sequence ID" value="NZ_JAFLEQ010000008.1"/>
</dbReference>
<name>A0A939IX75_9CORY</name>
<accession>A0A939IX75</accession>
<dbReference type="GO" id="GO:0010945">
    <property type="term" value="F:coenzyme A diphosphatase activity"/>
    <property type="evidence" value="ECO:0007669"/>
    <property type="project" value="InterPro"/>
</dbReference>
<dbReference type="AlphaFoldDB" id="A0A939IX75"/>
<evidence type="ECO:0000259" key="7">
    <source>
        <dbReference type="PROSITE" id="PS51462"/>
    </source>
</evidence>
<evidence type="ECO:0000256" key="3">
    <source>
        <dbReference type="ARBA" id="ARBA00022723"/>
    </source>
</evidence>
<evidence type="ECO:0000256" key="1">
    <source>
        <dbReference type="ARBA" id="ARBA00001936"/>
    </source>
</evidence>
<dbReference type="Proteomes" id="UP000664332">
    <property type="component" value="Unassembled WGS sequence"/>
</dbReference>
<dbReference type="CDD" id="cd03426">
    <property type="entry name" value="NUDIX_CoAse_Nudt7"/>
    <property type="match status" value="1"/>
</dbReference>
<comment type="caution">
    <text evidence="8">The sequence shown here is derived from an EMBL/GenBank/DDBJ whole genome shotgun (WGS) entry which is preliminary data.</text>
</comment>
<dbReference type="InterPro" id="IPR000086">
    <property type="entry name" value="NUDIX_hydrolase_dom"/>
</dbReference>
<comment type="cofactor">
    <cofactor evidence="1">
        <name>Mn(2+)</name>
        <dbReference type="ChEBI" id="CHEBI:29035"/>
    </cofactor>
</comment>
<organism evidence="8 9">
    <name type="scientific">Corynebacterium mendelii</name>
    <dbReference type="NCBI Taxonomy" id="2765362"/>
    <lineage>
        <taxon>Bacteria</taxon>
        <taxon>Bacillati</taxon>
        <taxon>Actinomycetota</taxon>
        <taxon>Actinomycetes</taxon>
        <taxon>Mycobacteriales</taxon>
        <taxon>Corynebacteriaceae</taxon>
        <taxon>Corynebacterium</taxon>
    </lineage>
</organism>
<proteinExistence type="predicted"/>
<dbReference type="PANTHER" id="PTHR12992">
    <property type="entry name" value="NUDIX HYDROLASE"/>
    <property type="match status" value="1"/>
</dbReference>
<sequence>MTGGGAAGGAAATTCRPAAAPVWLAPVVAAACSGSLHRMITGTGRKPPHAAATAAVLVVISGKPGSSRRPDDAALYLTHRSPRMRSHPGQIAFPGGRIDAGDGNAIDCALREAREETGLDRRSVIPLAVTDPVAIRSTGTPVVPVIAYSPVTPVMGVVNPAEADAIIPAPVAELVDPRHRLTVGHNGWTGPAFVVDGYLVWGFTAGVIAGILTAAGWQQPWDEDKIVDLTRMLAASRNREAPPRMR</sequence>